<reference evidence="2" key="1">
    <citation type="journal article" date="2014" name="Front. Microbiol.">
        <title>High frequency of phylogenetically diverse reductive dehalogenase-homologous genes in deep subseafloor sedimentary metagenomes.</title>
        <authorList>
            <person name="Kawai M."/>
            <person name="Futagami T."/>
            <person name="Toyoda A."/>
            <person name="Takaki Y."/>
            <person name="Nishi S."/>
            <person name="Hori S."/>
            <person name="Arai W."/>
            <person name="Tsubouchi T."/>
            <person name="Morono Y."/>
            <person name="Uchiyama I."/>
            <person name="Ito T."/>
            <person name="Fujiyama A."/>
            <person name="Inagaki F."/>
            <person name="Takami H."/>
        </authorList>
    </citation>
    <scope>NUCLEOTIDE SEQUENCE</scope>
    <source>
        <strain evidence="2">Expedition CK06-06</strain>
    </source>
</reference>
<name>X0VDR2_9ZZZZ</name>
<protein>
    <recommendedName>
        <fullName evidence="3">POTRA domain-containing protein</fullName>
    </recommendedName>
</protein>
<feature type="non-terminal residue" evidence="2">
    <location>
        <position position="1"/>
    </location>
</feature>
<feature type="region of interest" description="Disordered" evidence="1">
    <location>
        <begin position="1"/>
        <end position="22"/>
    </location>
</feature>
<organism evidence="2">
    <name type="scientific">marine sediment metagenome</name>
    <dbReference type="NCBI Taxonomy" id="412755"/>
    <lineage>
        <taxon>unclassified sequences</taxon>
        <taxon>metagenomes</taxon>
        <taxon>ecological metagenomes</taxon>
    </lineage>
</organism>
<feature type="non-terminal residue" evidence="2">
    <location>
        <position position="264"/>
    </location>
</feature>
<evidence type="ECO:0000313" key="2">
    <source>
        <dbReference type="EMBL" id="GAG09397.1"/>
    </source>
</evidence>
<dbReference type="EMBL" id="BARS01028516">
    <property type="protein sequence ID" value="GAG09397.1"/>
    <property type="molecule type" value="Genomic_DNA"/>
</dbReference>
<comment type="caution">
    <text evidence="2">The sequence shown here is derived from an EMBL/GenBank/DDBJ whole genome shotgun (WGS) entry which is preliminary data.</text>
</comment>
<accession>X0VDR2</accession>
<dbReference type="AlphaFoldDB" id="X0VDR2"/>
<gene>
    <name evidence="2" type="ORF">S01H1_44687</name>
</gene>
<sequence length="264" mass="29906">VVCVADAPQQSSQPPSGKTKREMQIEQLSLPEDTSPRLTVRELLISGNIRISTEELLEGMPLVYNASDEPLLKAESQYLYDLRVIHDIISQPDLPRMVSSRTIQGLTQYILSVYEDNHYAGIYVYVPEASIKDGVELVGELLFIKVLEVPITGTKIEFYDADRNEVEKGYLRRSILHKWSPLKMGEVANQKALDDFVNLLNLNPDRYVAAIVSRGVEPNTLALGYNVYETNPWHYFIQLDNSGTRDRQWSPRIGLINTNLLGID</sequence>
<proteinExistence type="predicted"/>
<evidence type="ECO:0008006" key="3">
    <source>
        <dbReference type="Google" id="ProtNLM"/>
    </source>
</evidence>
<evidence type="ECO:0000256" key="1">
    <source>
        <dbReference type="SAM" id="MobiDB-lite"/>
    </source>
</evidence>